<organism evidence="1 2">
    <name type="scientific">Meripilus lineatus</name>
    <dbReference type="NCBI Taxonomy" id="2056292"/>
    <lineage>
        <taxon>Eukaryota</taxon>
        <taxon>Fungi</taxon>
        <taxon>Dikarya</taxon>
        <taxon>Basidiomycota</taxon>
        <taxon>Agaricomycotina</taxon>
        <taxon>Agaricomycetes</taxon>
        <taxon>Polyporales</taxon>
        <taxon>Meripilaceae</taxon>
        <taxon>Meripilus</taxon>
    </lineage>
</organism>
<gene>
    <name evidence="1" type="ORF">NLI96_g6813</name>
</gene>
<reference evidence="1" key="1">
    <citation type="submission" date="2022-07" db="EMBL/GenBank/DDBJ databases">
        <title>Genome Sequence of Physisporinus lineatus.</title>
        <authorList>
            <person name="Buettner E."/>
        </authorList>
    </citation>
    <scope>NUCLEOTIDE SEQUENCE</scope>
    <source>
        <strain evidence="1">VT162</strain>
    </source>
</reference>
<evidence type="ECO:0000313" key="1">
    <source>
        <dbReference type="EMBL" id="KAJ3482675.1"/>
    </source>
</evidence>
<accession>A0AAD5V1Z8</accession>
<keyword evidence="2" id="KW-1185">Reference proteome</keyword>
<name>A0AAD5V1Z8_9APHY</name>
<protein>
    <recommendedName>
        <fullName evidence="3">F-box domain-containing protein</fullName>
    </recommendedName>
</protein>
<sequence>MSQASSPEGNSQTSPSPLPLIDHIEATKTVTLSSDAPIECLPPELLRSILHDVHYESKKKDLTPLSIVLVCKTWYRCNIELFYKFVHITSPKSLQGIAWTTRNCPDLAKLIVTLVFTIQFKEYRDYQGELLTETLSNCPGVRNFVTNDVRWTYYSRFEREHPPRPLEPIGIHQRFFQSASLRAHNLVELGIHGHDISSDTILRIRGDSGSSDFPFPFPNLLSLTLDRVLMKRGHQFPLMPRISMLEIASPKFKKFKSSPNPDDAPKYSIHRGSFPSLFELTLKDVRLSVGFRSSKGPDASSLVSPDLMKDVHHLVFHVPSRLLIPLNEMDKLRELDLGVKYTSENGLPTDALPRDI</sequence>
<evidence type="ECO:0008006" key="3">
    <source>
        <dbReference type="Google" id="ProtNLM"/>
    </source>
</evidence>
<evidence type="ECO:0000313" key="2">
    <source>
        <dbReference type="Proteomes" id="UP001212997"/>
    </source>
</evidence>
<dbReference type="EMBL" id="JANAWD010000262">
    <property type="protein sequence ID" value="KAJ3482675.1"/>
    <property type="molecule type" value="Genomic_DNA"/>
</dbReference>
<dbReference type="Proteomes" id="UP001212997">
    <property type="component" value="Unassembled WGS sequence"/>
</dbReference>
<comment type="caution">
    <text evidence="1">The sequence shown here is derived from an EMBL/GenBank/DDBJ whole genome shotgun (WGS) entry which is preliminary data.</text>
</comment>
<dbReference type="AlphaFoldDB" id="A0AAD5V1Z8"/>
<proteinExistence type="predicted"/>